<evidence type="ECO:0000256" key="3">
    <source>
        <dbReference type="SAM" id="MobiDB-lite"/>
    </source>
</evidence>
<comment type="similarity">
    <text evidence="1 2">Belongs to the UPF0102 family.</text>
</comment>
<dbReference type="InterPro" id="IPR011335">
    <property type="entry name" value="Restrct_endonuc-II-like"/>
</dbReference>
<accession>A0A934WKW8</accession>
<dbReference type="Pfam" id="PF02021">
    <property type="entry name" value="UPF0102"/>
    <property type="match status" value="1"/>
</dbReference>
<feature type="compositionally biased region" description="Basic residues" evidence="3">
    <location>
        <begin position="33"/>
        <end position="46"/>
    </location>
</feature>
<reference evidence="4" key="2">
    <citation type="submission" date="2021-01" db="EMBL/GenBank/DDBJ databases">
        <authorList>
            <person name="Kang M."/>
        </authorList>
    </citation>
    <scope>NUCLEOTIDE SEQUENCE</scope>
    <source>
        <strain evidence="4">KACC 17527</strain>
    </source>
</reference>
<keyword evidence="5" id="KW-1185">Reference proteome</keyword>
<dbReference type="Proteomes" id="UP000630528">
    <property type="component" value="Unassembled WGS sequence"/>
</dbReference>
<dbReference type="NCBIfam" id="TIGR00252">
    <property type="entry name" value="YraN family protein"/>
    <property type="match status" value="1"/>
</dbReference>
<dbReference type="HAMAP" id="MF_00048">
    <property type="entry name" value="UPF0102"/>
    <property type="match status" value="1"/>
</dbReference>
<reference evidence="4" key="1">
    <citation type="journal article" date="2012" name="J. Microbiol. Biotechnol.">
        <title>Ramlibacter ginsenosidimutans sp. nov., with ginsenoside-converting activity.</title>
        <authorList>
            <person name="Wang L."/>
            <person name="An D.S."/>
            <person name="Kim S.G."/>
            <person name="Jin F.X."/>
            <person name="Kim S.C."/>
            <person name="Lee S.T."/>
            <person name="Im W.T."/>
        </authorList>
    </citation>
    <scope>NUCLEOTIDE SEQUENCE</scope>
    <source>
        <strain evidence="4">KACC 17527</strain>
    </source>
</reference>
<protein>
    <recommendedName>
        <fullName evidence="2">UPF0102 protein JJB11_08595</fullName>
    </recommendedName>
</protein>
<evidence type="ECO:0000313" key="5">
    <source>
        <dbReference type="Proteomes" id="UP000630528"/>
    </source>
</evidence>
<gene>
    <name evidence="4" type="ORF">JJB11_08595</name>
</gene>
<evidence type="ECO:0000256" key="2">
    <source>
        <dbReference type="HAMAP-Rule" id="MF_00048"/>
    </source>
</evidence>
<dbReference type="NCBIfam" id="NF009150">
    <property type="entry name" value="PRK12497.1-3"/>
    <property type="match status" value="1"/>
</dbReference>
<dbReference type="PANTHER" id="PTHR34039">
    <property type="entry name" value="UPF0102 PROTEIN YRAN"/>
    <property type="match status" value="1"/>
</dbReference>
<dbReference type="GO" id="GO:0003676">
    <property type="term" value="F:nucleic acid binding"/>
    <property type="evidence" value="ECO:0007669"/>
    <property type="project" value="InterPro"/>
</dbReference>
<evidence type="ECO:0000313" key="4">
    <source>
        <dbReference type="EMBL" id="MBK6006154.1"/>
    </source>
</evidence>
<proteinExistence type="inferred from homology"/>
<dbReference type="EMBL" id="JAEPWM010000002">
    <property type="protein sequence ID" value="MBK6006154.1"/>
    <property type="molecule type" value="Genomic_DNA"/>
</dbReference>
<organism evidence="4 5">
    <name type="scientific">Ramlibacter ginsenosidimutans</name>
    <dbReference type="NCBI Taxonomy" id="502333"/>
    <lineage>
        <taxon>Bacteria</taxon>
        <taxon>Pseudomonadati</taxon>
        <taxon>Pseudomonadota</taxon>
        <taxon>Betaproteobacteria</taxon>
        <taxon>Burkholderiales</taxon>
        <taxon>Comamonadaceae</taxon>
        <taxon>Ramlibacter</taxon>
    </lineage>
</organism>
<feature type="region of interest" description="Disordered" evidence="3">
    <location>
        <begin position="1"/>
        <end position="66"/>
    </location>
</feature>
<dbReference type="InterPro" id="IPR011856">
    <property type="entry name" value="tRNA_endonuc-like_dom_sf"/>
</dbReference>
<evidence type="ECO:0000256" key="1">
    <source>
        <dbReference type="ARBA" id="ARBA00006738"/>
    </source>
</evidence>
<dbReference type="InterPro" id="IPR003509">
    <property type="entry name" value="UPF0102_YraN-like"/>
</dbReference>
<name>A0A934WKW8_9BURK</name>
<dbReference type="SUPFAM" id="SSF52980">
    <property type="entry name" value="Restriction endonuclease-like"/>
    <property type="match status" value="1"/>
</dbReference>
<dbReference type="Gene3D" id="3.40.1350.10">
    <property type="match status" value="1"/>
</dbReference>
<comment type="caution">
    <text evidence="4">The sequence shown here is derived from an EMBL/GenBank/DDBJ whole genome shotgun (WGS) entry which is preliminary data.</text>
</comment>
<feature type="compositionally biased region" description="Low complexity" evidence="3">
    <location>
        <begin position="1"/>
        <end position="18"/>
    </location>
</feature>
<dbReference type="PANTHER" id="PTHR34039:SF1">
    <property type="entry name" value="UPF0102 PROTEIN YRAN"/>
    <property type="match status" value="1"/>
</dbReference>
<sequence>MAGRAAPAGRYPRGSRWAWRSRRGSPADNVVRRPPRARRPVRRQRMRSTGLLRKGPRVTTKEQGDAAEDQALAHLVRQGLRLVARNYRTPGRGGGEIDLILRDRDGTLVFVEVRKRAGHGFGGAAASVGWQKQRRIVFAARHYLMRLAVAPPCRFDVISMEGGSIQWMRAAFDAG</sequence>
<dbReference type="AlphaFoldDB" id="A0A934WKW8"/>